<sequence length="279" mass="31828">MTYAIEIKNLNKSYKNFSLKSINLRLEEGIVMGLIGENGAGKTTLIRSILGFTSYKGDIKIFGKGMNKGLKEDIGVVIGDKFFTEKLKLKKIDEVMNSFYKNWDSNYFFDLCKKLEIPDKSFKKLSAGNKVKLKIATALSHKPRLLILDEPTSGLDPIVRAEILDIFFDYIRNDGVSILFSTHITSDLEKIADCIAYISNGKLVFKDYKDDIGFKYGILKTSEDEIGLYDDKYFIKKRVGKYNIDVLIKDKSEFKELYPNSVVEKPSIEDIMLMLKRGI</sequence>
<name>A0A6N7VVV9_9FIRM</name>
<dbReference type="InterPro" id="IPR003593">
    <property type="entry name" value="AAA+_ATPase"/>
</dbReference>
<protein>
    <submittedName>
        <fullName evidence="5">ABC transporter ATP-binding protein</fullName>
    </submittedName>
</protein>
<dbReference type="GO" id="GO:0005524">
    <property type="term" value="F:ATP binding"/>
    <property type="evidence" value="ECO:0007669"/>
    <property type="project" value="UniProtKB-KW"/>
</dbReference>
<proteinExistence type="predicted"/>
<evidence type="ECO:0000259" key="4">
    <source>
        <dbReference type="PROSITE" id="PS50893"/>
    </source>
</evidence>
<evidence type="ECO:0000313" key="6">
    <source>
        <dbReference type="Proteomes" id="UP000441925"/>
    </source>
</evidence>
<dbReference type="PROSITE" id="PS00211">
    <property type="entry name" value="ABC_TRANSPORTER_1"/>
    <property type="match status" value="1"/>
</dbReference>
<dbReference type="RefSeq" id="WP_154541025.1">
    <property type="nucleotide sequence ID" value="NZ_JAXDSU010000008.1"/>
</dbReference>
<dbReference type="InterPro" id="IPR003439">
    <property type="entry name" value="ABC_transporter-like_ATP-bd"/>
</dbReference>
<dbReference type="PANTHER" id="PTHR42939:SF3">
    <property type="entry name" value="ABC TRANSPORTER ATP-BINDING COMPONENT"/>
    <property type="match status" value="1"/>
</dbReference>
<keyword evidence="6" id="KW-1185">Reference proteome</keyword>
<dbReference type="SUPFAM" id="SSF52540">
    <property type="entry name" value="P-loop containing nucleoside triphosphate hydrolases"/>
    <property type="match status" value="1"/>
</dbReference>
<evidence type="ECO:0000313" key="5">
    <source>
        <dbReference type="EMBL" id="MSS78164.1"/>
    </source>
</evidence>
<feature type="domain" description="ABC transporter" evidence="4">
    <location>
        <begin position="5"/>
        <end position="225"/>
    </location>
</feature>
<evidence type="ECO:0000256" key="2">
    <source>
        <dbReference type="ARBA" id="ARBA00022741"/>
    </source>
</evidence>
<evidence type="ECO:0000256" key="1">
    <source>
        <dbReference type="ARBA" id="ARBA00022448"/>
    </source>
</evidence>
<dbReference type="Proteomes" id="UP000441925">
    <property type="component" value="Unassembled WGS sequence"/>
</dbReference>
<gene>
    <name evidence="5" type="ORF">FYJ26_07090</name>
</gene>
<dbReference type="GO" id="GO:0016887">
    <property type="term" value="F:ATP hydrolysis activity"/>
    <property type="evidence" value="ECO:0007669"/>
    <property type="project" value="InterPro"/>
</dbReference>
<dbReference type="InterPro" id="IPR027417">
    <property type="entry name" value="P-loop_NTPase"/>
</dbReference>
<dbReference type="CDD" id="cd03230">
    <property type="entry name" value="ABC_DR_subfamily_A"/>
    <property type="match status" value="1"/>
</dbReference>
<dbReference type="AlphaFoldDB" id="A0A6N7VVV9"/>
<dbReference type="PROSITE" id="PS50893">
    <property type="entry name" value="ABC_TRANSPORTER_2"/>
    <property type="match status" value="1"/>
</dbReference>
<keyword evidence="1" id="KW-0813">Transport</keyword>
<comment type="caution">
    <text evidence="5">The sequence shown here is derived from an EMBL/GenBank/DDBJ whole genome shotgun (WGS) entry which is preliminary data.</text>
</comment>
<reference evidence="5 6" key="1">
    <citation type="submission" date="2019-08" db="EMBL/GenBank/DDBJ databases">
        <title>In-depth cultivation of the pig gut microbiome towards novel bacterial diversity and tailored functional studies.</title>
        <authorList>
            <person name="Wylensek D."/>
            <person name="Hitch T.C.A."/>
            <person name="Clavel T."/>
        </authorList>
    </citation>
    <scope>NUCLEOTIDE SEQUENCE [LARGE SCALE GENOMIC DNA]</scope>
    <source>
        <strain evidence="5 6">WCA-380-WT-2B</strain>
    </source>
</reference>
<keyword evidence="3 5" id="KW-0067">ATP-binding</keyword>
<organism evidence="5 6">
    <name type="scientific">Anaerococcus porci</name>
    <dbReference type="NCBI Taxonomy" id="2652269"/>
    <lineage>
        <taxon>Bacteria</taxon>
        <taxon>Bacillati</taxon>
        <taxon>Bacillota</taxon>
        <taxon>Tissierellia</taxon>
        <taxon>Tissierellales</taxon>
        <taxon>Peptoniphilaceae</taxon>
        <taxon>Anaerococcus</taxon>
    </lineage>
</organism>
<dbReference type="Gene3D" id="3.40.50.300">
    <property type="entry name" value="P-loop containing nucleotide triphosphate hydrolases"/>
    <property type="match status" value="1"/>
</dbReference>
<dbReference type="SMART" id="SM00382">
    <property type="entry name" value="AAA"/>
    <property type="match status" value="1"/>
</dbReference>
<accession>A0A6N7VVV9</accession>
<dbReference type="PANTHER" id="PTHR42939">
    <property type="entry name" value="ABC TRANSPORTER ATP-BINDING PROTEIN ALBC-RELATED"/>
    <property type="match status" value="1"/>
</dbReference>
<dbReference type="EMBL" id="VULQ01000007">
    <property type="protein sequence ID" value="MSS78164.1"/>
    <property type="molecule type" value="Genomic_DNA"/>
</dbReference>
<dbReference type="InterPro" id="IPR017871">
    <property type="entry name" value="ABC_transporter-like_CS"/>
</dbReference>
<evidence type="ECO:0000256" key="3">
    <source>
        <dbReference type="ARBA" id="ARBA00022840"/>
    </source>
</evidence>
<dbReference type="InterPro" id="IPR051782">
    <property type="entry name" value="ABC_Transporter_VariousFunc"/>
</dbReference>
<keyword evidence="2" id="KW-0547">Nucleotide-binding</keyword>
<dbReference type="Pfam" id="PF00005">
    <property type="entry name" value="ABC_tran"/>
    <property type="match status" value="1"/>
</dbReference>